<dbReference type="GO" id="GO:0009279">
    <property type="term" value="C:cell outer membrane"/>
    <property type="evidence" value="ECO:0007669"/>
    <property type="project" value="UniProtKB-SubCell"/>
</dbReference>
<evidence type="ECO:0000256" key="4">
    <source>
        <dbReference type="ARBA" id="ARBA00022692"/>
    </source>
</evidence>
<dbReference type="InterPro" id="IPR036942">
    <property type="entry name" value="Beta-barrel_TonB_sf"/>
</dbReference>
<dbReference type="Gene3D" id="2.170.130.10">
    <property type="entry name" value="TonB-dependent receptor, plug domain"/>
    <property type="match status" value="1"/>
</dbReference>
<evidence type="ECO:0000313" key="14">
    <source>
        <dbReference type="Proteomes" id="UP001359886"/>
    </source>
</evidence>
<evidence type="ECO:0000256" key="7">
    <source>
        <dbReference type="ARBA" id="ARBA00023237"/>
    </source>
</evidence>
<keyword evidence="6 8" id="KW-0472">Membrane</keyword>
<keyword evidence="13" id="KW-0675">Receptor</keyword>
<feature type="chain" id="PRO_5043835844" evidence="10">
    <location>
        <begin position="28"/>
        <end position="954"/>
    </location>
</feature>
<comment type="caution">
    <text evidence="13">The sequence shown here is derived from an EMBL/GenBank/DDBJ whole genome shotgun (WGS) entry which is preliminary data.</text>
</comment>
<dbReference type="PANTHER" id="PTHR47234">
    <property type="match status" value="1"/>
</dbReference>
<dbReference type="InterPro" id="IPR000531">
    <property type="entry name" value="Beta-barrel_TonB"/>
</dbReference>
<dbReference type="Pfam" id="PF07715">
    <property type="entry name" value="Plug"/>
    <property type="match status" value="1"/>
</dbReference>
<comment type="similarity">
    <text evidence="8 9">Belongs to the TonB-dependent receptor family.</text>
</comment>
<gene>
    <name evidence="13" type="ORF">V3330_18830</name>
</gene>
<evidence type="ECO:0000256" key="6">
    <source>
        <dbReference type="ARBA" id="ARBA00023136"/>
    </source>
</evidence>
<dbReference type="InterPro" id="IPR039426">
    <property type="entry name" value="TonB-dep_rcpt-like"/>
</dbReference>
<evidence type="ECO:0000313" key="13">
    <source>
        <dbReference type="EMBL" id="MEJ8569691.1"/>
    </source>
</evidence>
<dbReference type="AlphaFoldDB" id="A0AAW9RQ90"/>
<name>A0AAW9RQ90_9GAMM</name>
<dbReference type="RefSeq" id="WP_354697018.1">
    <property type="nucleotide sequence ID" value="NZ_JAZHOG010000017.1"/>
</dbReference>
<keyword evidence="2 8" id="KW-0813">Transport</keyword>
<evidence type="ECO:0000259" key="11">
    <source>
        <dbReference type="Pfam" id="PF00593"/>
    </source>
</evidence>
<sequence length="954" mass="101812">MHTNTNRILISLVMALAWCGLTPALQAQVTSTDDEAATDDPGGALEEVIVTGSRVGRYSAFETPTPVTAVTDEQLSRAAPAGIADGLNQLPQFSGSISSRKGDQLGTDEPQIGNYLNLRNVGPIRTLILLDGRRVPPTSFNGAVDVNTLPQLLVERVEVVTAGASAVYGADAVAGVVNYVLDDDFTGVKGVAQMGTSGESDGDTWRIGLAGGAELMDGRMHVLFSVEASDDDGIMSKNDRPEWGPQPLIVGAGTPDNPFVQITDARMNYWTRGGIIASGPLAGNIFAPGGQAVAMDRGIISPTPSFSIGGDGVHWRPTSLHGSVETQSAFGRVSFDFTDDITGFVQVNLGKSETYYQAHELFVPGPQMTIFSGNPFLAPEVQSVLDDTGTESFRMARLLGDIGYTAVNSENEAWNITAGLSGSFGGNWEWNAYYTHGEADFDVGTDEYSPVRLAAALDAVRDPATGDIVCRVTLTNPGQHPGCAPINLFGEGSASQQAKDYILWTVMYGSTNELDEVGFDVGGELFEGWAGPIAGVFGASYRDQSISQYSTADPTQPPNSTGIRGVWTTLPSSVTNVGVAGGGYDVTEAFVETVVPLWSDDGGNSLEFNGAFRYADYSTSGGEETWKAGLVYQPVEDLRFRITRSRDIRAATHSELFSGEAFGVAGVADPLTGVVDVTLERRGGNSELSPEIGDTLTYGVILQPRWAPGFTLSVDYYDLEITDAITSVEPQTALNVCHDSGGTDPLCALIDRPISHTDTSPANFPISVSLQPINIGKLRTKGIDLDALYTRELGSGVLSLRLVANYLKSFERNNGAGAPTVEYAGVVGLGSVGGRGFGLPRWRGNLQATWAGEKWTLFAQHRYIHSMTRSGGDLPAVFLDGLAEVGAESYTDFTFEYAVPQWGANLFLSINNAFDNRPPVIAPENYNPGVSYPTARKVYDIMGRYYVAGVRMNF</sequence>
<evidence type="ECO:0000256" key="1">
    <source>
        <dbReference type="ARBA" id="ARBA00004571"/>
    </source>
</evidence>
<accession>A0AAW9RQ90</accession>
<keyword evidence="5 9" id="KW-0798">TonB box</keyword>
<evidence type="ECO:0000256" key="3">
    <source>
        <dbReference type="ARBA" id="ARBA00022452"/>
    </source>
</evidence>
<evidence type="ECO:0000259" key="12">
    <source>
        <dbReference type="Pfam" id="PF07715"/>
    </source>
</evidence>
<organism evidence="13 14">
    <name type="scientific">Elongatibacter sediminis</name>
    <dbReference type="NCBI Taxonomy" id="3119006"/>
    <lineage>
        <taxon>Bacteria</taxon>
        <taxon>Pseudomonadati</taxon>
        <taxon>Pseudomonadota</taxon>
        <taxon>Gammaproteobacteria</taxon>
        <taxon>Chromatiales</taxon>
        <taxon>Wenzhouxiangellaceae</taxon>
        <taxon>Elongatibacter</taxon>
    </lineage>
</organism>
<reference evidence="13 14" key="1">
    <citation type="submission" date="2024-02" db="EMBL/GenBank/DDBJ databases">
        <title>A novel Wenzhouxiangellaceae bacterium, isolated from coastal sediments.</title>
        <authorList>
            <person name="Du Z.-J."/>
            <person name="Ye Y.-Q."/>
            <person name="Zhang X.-Y."/>
        </authorList>
    </citation>
    <scope>NUCLEOTIDE SEQUENCE [LARGE SCALE GENOMIC DNA]</scope>
    <source>
        <strain evidence="13 14">CH-27</strain>
    </source>
</reference>
<keyword evidence="14" id="KW-1185">Reference proteome</keyword>
<evidence type="ECO:0000256" key="8">
    <source>
        <dbReference type="PROSITE-ProRule" id="PRU01360"/>
    </source>
</evidence>
<dbReference type="PROSITE" id="PS52016">
    <property type="entry name" value="TONB_DEPENDENT_REC_3"/>
    <property type="match status" value="1"/>
</dbReference>
<dbReference type="Gene3D" id="2.40.170.20">
    <property type="entry name" value="TonB-dependent receptor, beta-barrel domain"/>
    <property type="match status" value="1"/>
</dbReference>
<comment type="subcellular location">
    <subcellularLocation>
        <location evidence="1 8">Cell outer membrane</location>
        <topology evidence="1 8">Multi-pass membrane protein</topology>
    </subcellularLocation>
</comment>
<keyword evidence="4 8" id="KW-0812">Transmembrane</keyword>
<evidence type="ECO:0000256" key="9">
    <source>
        <dbReference type="RuleBase" id="RU003357"/>
    </source>
</evidence>
<dbReference type="PANTHER" id="PTHR47234:SF3">
    <property type="entry name" value="SECRETIN_TONB SHORT N-TERMINAL DOMAIN-CONTAINING PROTEIN"/>
    <property type="match status" value="1"/>
</dbReference>
<feature type="domain" description="TonB-dependent receptor plug" evidence="12">
    <location>
        <begin position="61"/>
        <end position="176"/>
    </location>
</feature>
<dbReference type="SUPFAM" id="SSF56935">
    <property type="entry name" value="Porins"/>
    <property type="match status" value="1"/>
</dbReference>
<evidence type="ECO:0000256" key="10">
    <source>
        <dbReference type="SAM" id="SignalP"/>
    </source>
</evidence>
<dbReference type="Proteomes" id="UP001359886">
    <property type="component" value="Unassembled WGS sequence"/>
</dbReference>
<protein>
    <submittedName>
        <fullName evidence="13">TonB-dependent receptor</fullName>
    </submittedName>
</protein>
<evidence type="ECO:0000256" key="5">
    <source>
        <dbReference type="ARBA" id="ARBA00023077"/>
    </source>
</evidence>
<feature type="domain" description="TonB-dependent receptor-like beta-barrel" evidence="11">
    <location>
        <begin position="404"/>
        <end position="912"/>
    </location>
</feature>
<dbReference type="Pfam" id="PF00593">
    <property type="entry name" value="TonB_dep_Rec_b-barrel"/>
    <property type="match status" value="1"/>
</dbReference>
<dbReference type="EMBL" id="JAZHOG010000017">
    <property type="protein sequence ID" value="MEJ8569691.1"/>
    <property type="molecule type" value="Genomic_DNA"/>
</dbReference>
<proteinExistence type="inferred from homology"/>
<keyword evidence="3 8" id="KW-1134">Transmembrane beta strand</keyword>
<keyword evidence="10" id="KW-0732">Signal</keyword>
<keyword evidence="7 8" id="KW-0998">Cell outer membrane</keyword>
<dbReference type="InterPro" id="IPR037066">
    <property type="entry name" value="Plug_dom_sf"/>
</dbReference>
<dbReference type="InterPro" id="IPR012910">
    <property type="entry name" value="Plug_dom"/>
</dbReference>
<evidence type="ECO:0000256" key="2">
    <source>
        <dbReference type="ARBA" id="ARBA00022448"/>
    </source>
</evidence>
<feature type="signal peptide" evidence="10">
    <location>
        <begin position="1"/>
        <end position="27"/>
    </location>
</feature>